<dbReference type="Proteomes" id="UP000198724">
    <property type="component" value="Unassembled WGS sequence"/>
</dbReference>
<gene>
    <name evidence="1" type="ORF">SAMN05421739_102536</name>
</gene>
<reference evidence="2" key="1">
    <citation type="submission" date="2016-10" db="EMBL/GenBank/DDBJ databases">
        <authorList>
            <person name="Varghese N."/>
            <person name="Submissions S."/>
        </authorList>
    </citation>
    <scope>NUCLEOTIDE SEQUENCE [LARGE SCALE GENOMIC DNA]</scope>
    <source>
        <strain evidence="2">LP51</strain>
    </source>
</reference>
<name>A0A1I2RTX9_9BACT</name>
<dbReference type="OrthoDB" id="850054at2"/>
<proteinExistence type="predicted"/>
<dbReference type="AlphaFoldDB" id="A0A1I2RTX9"/>
<organism evidence="1 2">
    <name type="scientific">Pontibacter chinhatensis</name>
    <dbReference type="NCBI Taxonomy" id="1436961"/>
    <lineage>
        <taxon>Bacteria</taxon>
        <taxon>Pseudomonadati</taxon>
        <taxon>Bacteroidota</taxon>
        <taxon>Cytophagia</taxon>
        <taxon>Cytophagales</taxon>
        <taxon>Hymenobacteraceae</taxon>
        <taxon>Pontibacter</taxon>
    </lineage>
</organism>
<evidence type="ECO:0000313" key="1">
    <source>
        <dbReference type="EMBL" id="SFG44155.1"/>
    </source>
</evidence>
<protein>
    <submittedName>
        <fullName evidence="1">Uncharacterized protein</fullName>
    </submittedName>
</protein>
<dbReference type="STRING" id="1436961.SAMN05421739_102536"/>
<keyword evidence="2" id="KW-1185">Reference proteome</keyword>
<dbReference type="EMBL" id="FOOT01000002">
    <property type="protein sequence ID" value="SFG44155.1"/>
    <property type="molecule type" value="Genomic_DNA"/>
</dbReference>
<evidence type="ECO:0000313" key="2">
    <source>
        <dbReference type="Proteomes" id="UP000198724"/>
    </source>
</evidence>
<dbReference type="RefSeq" id="WP_092099982.1">
    <property type="nucleotide sequence ID" value="NZ_FOOT01000002.1"/>
</dbReference>
<accession>A0A1I2RTX9</accession>
<sequence length="197" mass="22067">MKTLQKVIWGLLLIGLCAGCMHQNRLGELAEKSGNLELAVRNFSQDYQFGDCFLYQEGDEQYMLIVTGAYAGEYTTFMPVAVPAVDSIDEFTVGKFMVNYYSREPNMLDALLGGEAQQGGFGFSVFPEDLPLLRQSLRYLFTVNLNPEKVQEYGGTSLIPDQPLGYTIRFCLEFEAMQRNAPGRPSVVKLPLESLCM</sequence>